<dbReference type="KEGG" id="vaq:FIV01_20185"/>
<accession>A0A5P9CSR2</accession>
<dbReference type="AlphaFoldDB" id="A0A5P9CSR2"/>
<proteinExistence type="predicted"/>
<dbReference type="RefSeq" id="WP_152432679.1">
    <property type="nucleotide sequence ID" value="NZ_CBCSDK010000025.1"/>
</dbReference>
<dbReference type="Pfam" id="PF09937">
    <property type="entry name" value="DUF2169"/>
    <property type="match status" value="1"/>
</dbReference>
<keyword evidence="3" id="KW-1185">Reference proteome</keyword>
<dbReference type="OrthoDB" id="237820at2"/>
<dbReference type="EMBL" id="CP045351">
    <property type="protein sequence ID" value="QFT28722.1"/>
    <property type="molecule type" value="Genomic_DNA"/>
</dbReference>
<gene>
    <name evidence="2" type="ORF">FIV01_20185</name>
</gene>
<keyword evidence="2" id="KW-0614">Plasmid</keyword>
<dbReference type="InterPro" id="IPR018683">
    <property type="entry name" value="DUF2169"/>
</dbReference>
<name>A0A5P9CSR2_9VIBR</name>
<dbReference type="Proteomes" id="UP000326936">
    <property type="component" value="Plasmid pTHAF100_a"/>
</dbReference>
<feature type="domain" description="DUF2169" evidence="1">
    <location>
        <begin position="24"/>
        <end position="302"/>
    </location>
</feature>
<evidence type="ECO:0000259" key="1">
    <source>
        <dbReference type="Pfam" id="PF09937"/>
    </source>
</evidence>
<organism evidence="2 3">
    <name type="scientific">Vibrio aquimaris</name>
    <dbReference type="NCBI Taxonomy" id="2587862"/>
    <lineage>
        <taxon>Bacteria</taxon>
        <taxon>Pseudomonadati</taxon>
        <taxon>Pseudomonadota</taxon>
        <taxon>Gammaproteobacteria</taxon>
        <taxon>Vibrionales</taxon>
        <taxon>Vibrionaceae</taxon>
        <taxon>Vibrio</taxon>
    </lineage>
</organism>
<geneLocation type="plasmid" evidence="3">
    <name>pthaf100_a</name>
</geneLocation>
<protein>
    <recommendedName>
        <fullName evidence="1">DUF2169 domain-containing protein</fullName>
    </recommendedName>
</protein>
<evidence type="ECO:0000313" key="2">
    <source>
        <dbReference type="EMBL" id="QFT28722.1"/>
    </source>
</evidence>
<reference evidence="2 3" key="1">
    <citation type="submission" date="2019-10" db="EMBL/GenBank/DDBJ databases">
        <title>Complete genome sequence of Vibrio sp. strain THAF100, isolated from non-filtered water from the water column of tank 6 of a marine aquarium containing stony-coral fragments. Water maintained at 26 degree C.</title>
        <authorList>
            <person name="Ruckert C."/>
            <person name="Franco A."/>
            <person name="Kalinowski J."/>
            <person name="Glaeser S."/>
        </authorList>
    </citation>
    <scope>NUCLEOTIDE SEQUENCE [LARGE SCALE GENOMIC DNA]</scope>
    <source>
        <strain evidence="2 3">THAF100</strain>
        <plasmid evidence="3">pthaf100_a</plasmid>
    </source>
</reference>
<evidence type="ECO:0000313" key="3">
    <source>
        <dbReference type="Proteomes" id="UP000326936"/>
    </source>
</evidence>
<sequence length="327" mass="37252">MQLWDIEQTEGVLVKGRFQRDENGHEVWVLTAKRQWNFVDNQWQEVEAEEIYDDPVQLAEPNSSVMKIDHEFAVTKQNTDVLVYGKARSYAKRPVIYHECRVLIDGHIDKTISVHGERQWIRHGGAITVSNPKPFIEADIHYGHALGGDKRNRVGCGIASSTEQLLEKPVPSVFFPRENWAPNSKNVRVAGLGPIAPFFAERAQYAGTFDEHWLEHRRPLLPEDFDQKFYQSAPSDQQCCGFLEGSERLMMSGFNHDDVITFRLPTEKYVAQVLIGEDSLIAPMHIYTLYVDTEQMTLTVSYGASFPCQGKEHLLVSSKVSQSKEKA</sequence>